<dbReference type="InterPro" id="IPR002734">
    <property type="entry name" value="RibDG_C"/>
</dbReference>
<dbReference type="AlphaFoldDB" id="A0A3B7MTT2"/>
<gene>
    <name evidence="2" type="ORF">D3H65_07870</name>
</gene>
<dbReference type="Pfam" id="PF01872">
    <property type="entry name" value="RibD_C"/>
    <property type="match status" value="1"/>
</dbReference>
<dbReference type="GO" id="GO:0009231">
    <property type="term" value="P:riboflavin biosynthetic process"/>
    <property type="evidence" value="ECO:0007669"/>
    <property type="project" value="InterPro"/>
</dbReference>
<dbReference type="RefSeq" id="WP_119049768.1">
    <property type="nucleotide sequence ID" value="NZ_CP032157.1"/>
</dbReference>
<name>A0A3B7MTT2_9BACT</name>
<dbReference type="GO" id="GO:0008703">
    <property type="term" value="F:5-amino-6-(5-phosphoribosylamino)uracil reductase activity"/>
    <property type="evidence" value="ECO:0007669"/>
    <property type="project" value="InterPro"/>
</dbReference>
<dbReference type="KEGG" id="pseg:D3H65_07870"/>
<dbReference type="InterPro" id="IPR024072">
    <property type="entry name" value="DHFR-like_dom_sf"/>
</dbReference>
<evidence type="ECO:0000313" key="3">
    <source>
        <dbReference type="Proteomes" id="UP000263900"/>
    </source>
</evidence>
<feature type="domain" description="Bacterial bifunctional deaminase-reductase C-terminal" evidence="1">
    <location>
        <begin position="3"/>
        <end position="188"/>
    </location>
</feature>
<dbReference type="PANTHER" id="PTHR38011">
    <property type="entry name" value="DIHYDROFOLATE REDUCTASE FAMILY PROTEIN (AFU_ORTHOLOGUE AFUA_8G06820)"/>
    <property type="match status" value="1"/>
</dbReference>
<dbReference type="EMBL" id="CP032157">
    <property type="protein sequence ID" value="AXY73901.1"/>
    <property type="molecule type" value="Genomic_DNA"/>
</dbReference>
<dbReference type="SUPFAM" id="SSF53597">
    <property type="entry name" value="Dihydrofolate reductase-like"/>
    <property type="match status" value="1"/>
</dbReference>
<keyword evidence="3" id="KW-1185">Reference proteome</keyword>
<dbReference type="InterPro" id="IPR050765">
    <property type="entry name" value="Riboflavin_Biosynth_HTPR"/>
</dbReference>
<reference evidence="2 3" key="1">
    <citation type="submission" date="2018-09" db="EMBL/GenBank/DDBJ databases">
        <title>Genome sequencing of strain 6GH32-13.</title>
        <authorList>
            <person name="Weon H.-Y."/>
            <person name="Heo J."/>
            <person name="Kwon S.-W."/>
        </authorList>
    </citation>
    <scope>NUCLEOTIDE SEQUENCE [LARGE SCALE GENOMIC DNA]</scope>
    <source>
        <strain evidence="2 3">5GH32-13</strain>
    </source>
</reference>
<dbReference type="OrthoDB" id="195113at2"/>
<sequence>MKKLKLQMQTSVDGFVGDLKDRTDWLVWNWGPEWTWDEALRKHFIQFHDTIDTVLLSRKMAQEGFIGHWGRVAANTVDPQYPFAKAITDASKVVFTKTLSQSTWDNTRLAKGDLATEVNALKKQPGKDLVVYGGASFVSSLVEAGLIDEFHLFVNPVVLGSGLSIFKDPASKLNLRLVNTQPFDCGVTVLTYVSP</sequence>
<dbReference type="PANTHER" id="PTHR38011:SF11">
    <property type="entry name" value="2,5-DIAMINO-6-RIBOSYLAMINO-4(3H)-PYRIMIDINONE 5'-PHOSPHATE REDUCTASE"/>
    <property type="match status" value="1"/>
</dbReference>
<protein>
    <submittedName>
        <fullName evidence="2">Dihydrofolate reductase</fullName>
    </submittedName>
</protein>
<dbReference type="Gene3D" id="3.40.430.10">
    <property type="entry name" value="Dihydrofolate Reductase, subunit A"/>
    <property type="match status" value="1"/>
</dbReference>
<accession>A0A3B7MTT2</accession>
<proteinExistence type="predicted"/>
<evidence type="ECO:0000259" key="1">
    <source>
        <dbReference type="Pfam" id="PF01872"/>
    </source>
</evidence>
<dbReference type="Proteomes" id="UP000263900">
    <property type="component" value="Chromosome"/>
</dbReference>
<evidence type="ECO:0000313" key="2">
    <source>
        <dbReference type="EMBL" id="AXY73901.1"/>
    </source>
</evidence>
<organism evidence="2 3">
    <name type="scientific">Paraflavitalea soli</name>
    <dbReference type="NCBI Taxonomy" id="2315862"/>
    <lineage>
        <taxon>Bacteria</taxon>
        <taxon>Pseudomonadati</taxon>
        <taxon>Bacteroidota</taxon>
        <taxon>Chitinophagia</taxon>
        <taxon>Chitinophagales</taxon>
        <taxon>Chitinophagaceae</taxon>
        <taxon>Paraflavitalea</taxon>
    </lineage>
</organism>